<reference evidence="3" key="1">
    <citation type="submission" date="2021-04" db="EMBL/GenBank/DDBJ databases">
        <authorList>
            <consortium name="Molecular Ecology Group"/>
        </authorList>
    </citation>
    <scope>NUCLEOTIDE SEQUENCE</scope>
</reference>
<proteinExistence type="inferred from homology"/>
<evidence type="ECO:0000256" key="1">
    <source>
        <dbReference type="ARBA" id="ARBA00005964"/>
    </source>
</evidence>
<dbReference type="OrthoDB" id="6063370at2759"/>
<keyword evidence="4" id="KW-1185">Reference proteome</keyword>
<dbReference type="Pfam" id="PF00135">
    <property type="entry name" value="COesterase"/>
    <property type="match status" value="1"/>
</dbReference>
<comment type="similarity">
    <text evidence="1">Belongs to the type-B carboxylesterase/lipase family.</text>
</comment>
<name>A0A8S3ZMC1_9EUPU</name>
<dbReference type="AlphaFoldDB" id="A0A8S3ZMC1"/>
<evidence type="ECO:0000313" key="3">
    <source>
        <dbReference type="EMBL" id="CAG5128486.1"/>
    </source>
</evidence>
<organism evidence="3 4">
    <name type="scientific">Candidula unifasciata</name>
    <dbReference type="NCBI Taxonomy" id="100452"/>
    <lineage>
        <taxon>Eukaryota</taxon>
        <taxon>Metazoa</taxon>
        <taxon>Spiralia</taxon>
        <taxon>Lophotrochozoa</taxon>
        <taxon>Mollusca</taxon>
        <taxon>Gastropoda</taxon>
        <taxon>Heterobranchia</taxon>
        <taxon>Euthyneura</taxon>
        <taxon>Panpulmonata</taxon>
        <taxon>Eupulmonata</taxon>
        <taxon>Stylommatophora</taxon>
        <taxon>Helicina</taxon>
        <taxon>Helicoidea</taxon>
        <taxon>Geomitridae</taxon>
        <taxon>Candidula</taxon>
    </lineage>
</organism>
<sequence length="299" mass="34175">MLNAVLSSRDNSSKVYELMQSTINPEFFKKIVRMYFQHYYNESVDEYIISSVLDRYIDWKHPKDLYSQSNRAIDFLTDVFFAIPVMDTASAHCHRRPQSLTNRHEITTKTAPPLSQSSTESPLTPGATFVYRFNLPEPKETAIPWFHGTGHASEVNYVFGDASLQEDPEVALSKNVMTYWSNFVKSGNPNKESPAVTTTSPRGTNAIPLWSEYDNNNEYFMELSDKPETKSRMRADYRHFWTQYLPQLKQHMQEVFNEGKQSALAVNHLKPESSGQAMSGSNIFVWVILAATGMALVDM</sequence>
<dbReference type="InterPro" id="IPR051093">
    <property type="entry name" value="Neuroligin/BSAL"/>
</dbReference>
<evidence type="ECO:0000313" key="4">
    <source>
        <dbReference type="Proteomes" id="UP000678393"/>
    </source>
</evidence>
<dbReference type="PANTHER" id="PTHR43903">
    <property type="entry name" value="NEUROLIGIN"/>
    <property type="match status" value="1"/>
</dbReference>
<dbReference type="SUPFAM" id="SSF53474">
    <property type="entry name" value="alpha/beta-Hydrolases"/>
    <property type="match status" value="1"/>
</dbReference>
<dbReference type="EMBL" id="CAJHNH020003088">
    <property type="protein sequence ID" value="CAG5128486.1"/>
    <property type="molecule type" value="Genomic_DNA"/>
</dbReference>
<comment type="caution">
    <text evidence="3">The sequence shown here is derived from an EMBL/GenBank/DDBJ whole genome shotgun (WGS) entry which is preliminary data.</text>
</comment>
<gene>
    <name evidence="3" type="ORF">CUNI_LOCUS14044</name>
</gene>
<dbReference type="Proteomes" id="UP000678393">
    <property type="component" value="Unassembled WGS sequence"/>
</dbReference>
<evidence type="ECO:0000259" key="2">
    <source>
        <dbReference type="Pfam" id="PF00135"/>
    </source>
</evidence>
<dbReference type="Gene3D" id="3.40.50.1820">
    <property type="entry name" value="alpha/beta hydrolase"/>
    <property type="match status" value="1"/>
</dbReference>
<dbReference type="InterPro" id="IPR029058">
    <property type="entry name" value="AB_hydrolase_fold"/>
</dbReference>
<feature type="domain" description="Carboxylesterase type B" evidence="2">
    <location>
        <begin position="29"/>
        <end position="241"/>
    </location>
</feature>
<protein>
    <recommendedName>
        <fullName evidence="2">Carboxylesterase type B domain-containing protein</fullName>
    </recommendedName>
</protein>
<dbReference type="InterPro" id="IPR002018">
    <property type="entry name" value="CarbesteraseB"/>
</dbReference>
<accession>A0A8S3ZMC1</accession>